<organism evidence="3 4">
    <name type="scientific">Podospora australis</name>
    <dbReference type="NCBI Taxonomy" id="1536484"/>
    <lineage>
        <taxon>Eukaryota</taxon>
        <taxon>Fungi</taxon>
        <taxon>Dikarya</taxon>
        <taxon>Ascomycota</taxon>
        <taxon>Pezizomycotina</taxon>
        <taxon>Sordariomycetes</taxon>
        <taxon>Sordariomycetidae</taxon>
        <taxon>Sordariales</taxon>
        <taxon>Podosporaceae</taxon>
        <taxon>Podospora</taxon>
    </lineage>
</organism>
<feature type="transmembrane region" description="Helical" evidence="2">
    <location>
        <begin position="6"/>
        <end position="26"/>
    </location>
</feature>
<keyword evidence="4" id="KW-1185">Reference proteome</keyword>
<reference evidence="3" key="2">
    <citation type="submission" date="2023-05" db="EMBL/GenBank/DDBJ databases">
        <authorList>
            <consortium name="Lawrence Berkeley National Laboratory"/>
            <person name="Steindorff A."/>
            <person name="Hensen N."/>
            <person name="Bonometti L."/>
            <person name="Westerberg I."/>
            <person name="Brannstrom I.O."/>
            <person name="Guillou S."/>
            <person name="Cros-Aarteil S."/>
            <person name="Calhoun S."/>
            <person name="Haridas S."/>
            <person name="Kuo A."/>
            <person name="Mondo S."/>
            <person name="Pangilinan J."/>
            <person name="Riley R."/>
            <person name="Labutti K."/>
            <person name="Andreopoulos B."/>
            <person name="Lipzen A."/>
            <person name="Chen C."/>
            <person name="Yanf M."/>
            <person name="Daum C."/>
            <person name="Ng V."/>
            <person name="Clum A."/>
            <person name="Ohm R."/>
            <person name="Martin F."/>
            <person name="Silar P."/>
            <person name="Natvig D."/>
            <person name="Lalanne C."/>
            <person name="Gautier V."/>
            <person name="Ament-Velasquez S.L."/>
            <person name="Kruys A."/>
            <person name="Hutchinson M.I."/>
            <person name="Powell A.J."/>
            <person name="Barry K."/>
            <person name="Miller A.N."/>
            <person name="Grigoriev I.V."/>
            <person name="Debuchy R."/>
            <person name="Gladieux P."/>
            <person name="Thoren M.H."/>
            <person name="Johannesson H."/>
        </authorList>
    </citation>
    <scope>NUCLEOTIDE SEQUENCE</scope>
    <source>
        <strain evidence="3">PSN309</strain>
    </source>
</reference>
<feature type="compositionally biased region" description="Basic and acidic residues" evidence="1">
    <location>
        <begin position="106"/>
        <end position="120"/>
    </location>
</feature>
<keyword evidence="2" id="KW-1133">Transmembrane helix</keyword>
<evidence type="ECO:0000256" key="2">
    <source>
        <dbReference type="SAM" id="Phobius"/>
    </source>
</evidence>
<evidence type="ECO:0000313" key="3">
    <source>
        <dbReference type="EMBL" id="KAK4193042.1"/>
    </source>
</evidence>
<comment type="caution">
    <text evidence="3">The sequence shown here is derived from an EMBL/GenBank/DDBJ whole genome shotgun (WGS) entry which is preliminary data.</text>
</comment>
<dbReference type="Proteomes" id="UP001302126">
    <property type="component" value="Unassembled WGS sequence"/>
</dbReference>
<protein>
    <submittedName>
        <fullName evidence="3">Uncharacterized protein</fullName>
    </submittedName>
</protein>
<evidence type="ECO:0000313" key="4">
    <source>
        <dbReference type="Proteomes" id="UP001302126"/>
    </source>
</evidence>
<evidence type="ECO:0000256" key="1">
    <source>
        <dbReference type="SAM" id="MobiDB-lite"/>
    </source>
</evidence>
<accession>A0AAN7ANW5</accession>
<dbReference type="EMBL" id="MU864352">
    <property type="protein sequence ID" value="KAK4193042.1"/>
    <property type="molecule type" value="Genomic_DNA"/>
</dbReference>
<keyword evidence="2" id="KW-0472">Membrane</keyword>
<reference evidence="3" key="1">
    <citation type="journal article" date="2023" name="Mol. Phylogenet. Evol.">
        <title>Genome-scale phylogeny and comparative genomics of the fungal order Sordariales.</title>
        <authorList>
            <person name="Hensen N."/>
            <person name="Bonometti L."/>
            <person name="Westerberg I."/>
            <person name="Brannstrom I.O."/>
            <person name="Guillou S."/>
            <person name="Cros-Aarteil S."/>
            <person name="Calhoun S."/>
            <person name="Haridas S."/>
            <person name="Kuo A."/>
            <person name="Mondo S."/>
            <person name="Pangilinan J."/>
            <person name="Riley R."/>
            <person name="LaButti K."/>
            <person name="Andreopoulos B."/>
            <person name="Lipzen A."/>
            <person name="Chen C."/>
            <person name="Yan M."/>
            <person name="Daum C."/>
            <person name="Ng V."/>
            <person name="Clum A."/>
            <person name="Steindorff A."/>
            <person name="Ohm R.A."/>
            <person name="Martin F."/>
            <person name="Silar P."/>
            <person name="Natvig D.O."/>
            <person name="Lalanne C."/>
            <person name="Gautier V."/>
            <person name="Ament-Velasquez S.L."/>
            <person name="Kruys A."/>
            <person name="Hutchinson M.I."/>
            <person name="Powell A.J."/>
            <person name="Barry K."/>
            <person name="Miller A.N."/>
            <person name="Grigoriev I.V."/>
            <person name="Debuchy R."/>
            <person name="Gladieux P."/>
            <person name="Hiltunen Thoren M."/>
            <person name="Johannesson H."/>
        </authorList>
    </citation>
    <scope>NUCLEOTIDE SEQUENCE</scope>
    <source>
        <strain evidence="3">PSN309</strain>
    </source>
</reference>
<dbReference type="AlphaFoldDB" id="A0AAN7ANW5"/>
<feature type="region of interest" description="Disordered" evidence="1">
    <location>
        <begin position="65"/>
        <end position="129"/>
    </location>
</feature>
<sequence length="129" mass="14149">MDQPATFALAIIFALKIGLVAGLLFWRHIKGQQQAKEEMSLPTLLDHLKSVGTRLENHMVESRLQRLPRTADPQPSLPVGYYGPDKTAHGGGTTPPSMQQSPPKVDLPRSDGRPINRADSDNIPPIHSL</sequence>
<proteinExistence type="predicted"/>
<name>A0AAN7ANW5_9PEZI</name>
<gene>
    <name evidence="3" type="ORF">QBC35DRAFT_446863</name>
</gene>
<keyword evidence="2" id="KW-0812">Transmembrane</keyword>